<dbReference type="SUPFAM" id="SSF54791">
    <property type="entry name" value="Eukaryotic type KH-domain (KH-domain type I)"/>
    <property type="match status" value="5"/>
</dbReference>
<proteinExistence type="predicted"/>
<dbReference type="PROSITE" id="PS50084">
    <property type="entry name" value="KH_TYPE_1"/>
    <property type="match status" value="5"/>
</dbReference>
<feature type="domain" description="K Homology" evidence="4">
    <location>
        <begin position="42"/>
        <end position="113"/>
    </location>
</feature>
<keyword evidence="2" id="KW-0694">RNA-binding</keyword>
<evidence type="ECO:0000313" key="5">
    <source>
        <dbReference type="EMBL" id="KAH9295681.1"/>
    </source>
</evidence>
<dbReference type="EMBL" id="JAHRHJ020000011">
    <property type="protein sequence ID" value="KAH9295681.1"/>
    <property type="molecule type" value="Genomic_DNA"/>
</dbReference>
<feature type="region of interest" description="Disordered" evidence="3">
    <location>
        <begin position="100"/>
        <end position="120"/>
    </location>
</feature>
<dbReference type="InterPro" id="IPR004087">
    <property type="entry name" value="KH_dom"/>
</dbReference>
<protein>
    <recommendedName>
        <fullName evidence="4">K Homology domain-containing protein</fullName>
    </recommendedName>
</protein>
<reference evidence="5 6" key="1">
    <citation type="journal article" date="2021" name="Nat. Plants">
        <title>The Taxus genome provides insights into paclitaxel biosynthesis.</title>
        <authorList>
            <person name="Xiong X."/>
            <person name="Gou J."/>
            <person name="Liao Q."/>
            <person name="Li Y."/>
            <person name="Zhou Q."/>
            <person name="Bi G."/>
            <person name="Li C."/>
            <person name="Du R."/>
            <person name="Wang X."/>
            <person name="Sun T."/>
            <person name="Guo L."/>
            <person name="Liang H."/>
            <person name="Lu P."/>
            <person name="Wu Y."/>
            <person name="Zhang Z."/>
            <person name="Ro D.K."/>
            <person name="Shang Y."/>
            <person name="Huang S."/>
            <person name="Yan J."/>
        </authorList>
    </citation>
    <scope>NUCLEOTIDE SEQUENCE [LARGE SCALE GENOMIC DNA]</scope>
    <source>
        <strain evidence="5">Ta-2019</strain>
    </source>
</reference>
<dbReference type="SMART" id="SM00322">
    <property type="entry name" value="KH"/>
    <property type="match status" value="5"/>
</dbReference>
<dbReference type="Proteomes" id="UP000824469">
    <property type="component" value="Unassembled WGS sequence"/>
</dbReference>
<dbReference type="Gene3D" id="3.30.310.210">
    <property type="match status" value="1"/>
</dbReference>
<evidence type="ECO:0000256" key="3">
    <source>
        <dbReference type="SAM" id="MobiDB-lite"/>
    </source>
</evidence>
<dbReference type="PANTHER" id="PTHR10288">
    <property type="entry name" value="KH DOMAIN CONTAINING RNA BINDING PROTEIN"/>
    <property type="match status" value="1"/>
</dbReference>
<dbReference type="AlphaFoldDB" id="A0AA38CAG4"/>
<keyword evidence="6" id="KW-1185">Reference proteome</keyword>
<gene>
    <name evidence="5" type="ORF">KI387_039269</name>
</gene>
<evidence type="ECO:0000256" key="2">
    <source>
        <dbReference type="PROSITE-ProRule" id="PRU00117"/>
    </source>
</evidence>
<dbReference type="OMA" id="HITFENH"/>
<feature type="compositionally biased region" description="Acidic residues" evidence="3">
    <location>
        <begin position="107"/>
        <end position="117"/>
    </location>
</feature>
<dbReference type="InterPro" id="IPR004088">
    <property type="entry name" value="KH_dom_type_1"/>
</dbReference>
<dbReference type="Gene3D" id="3.30.1370.10">
    <property type="entry name" value="K Homology domain, type 1"/>
    <property type="match status" value="3"/>
</dbReference>
<feature type="domain" description="K Homology" evidence="4">
    <location>
        <begin position="584"/>
        <end position="653"/>
    </location>
</feature>
<dbReference type="InterPro" id="IPR036612">
    <property type="entry name" value="KH_dom_type_1_sf"/>
</dbReference>
<feature type="region of interest" description="Disordered" evidence="3">
    <location>
        <begin position="1"/>
        <end position="39"/>
    </location>
</feature>
<organism evidence="5 6">
    <name type="scientific">Taxus chinensis</name>
    <name type="common">Chinese yew</name>
    <name type="synonym">Taxus wallichiana var. chinensis</name>
    <dbReference type="NCBI Taxonomy" id="29808"/>
    <lineage>
        <taxon>Eukaryota</taxon>
        <taxon>Viridiplantae</taxon>
        <taxon>Streptophyta</taxon>
        <taxon>Embryophyta</taxon>
        <taxon>Tracheophyta</taxon>
        <taxon>Spermatophyta</taxon>
        <taxon>Pinopsida</taxon>
        <taxon>Pinidae</taxon>
        <taxon>Conifers II</taxon>
        <taxon>Cupressales</taxon>
        <taxon>Taxaceae</taxon>
        <taxon>Taxus</taxon>
    </lineage>
</organism>
<evidence type="ECO:0000313" key="6">
    <source>
        <dbReference type="Proteomes" id="UP000824469"/>
    </source>
</evidence>
<dbReference type="CDD" id="cd22462">
    <property type="entry name" value="KH-I_HEN4_like_rpt5"/>
    <property type="match status" value="1"/>
</dbReference>
<sequence length="653" mass="69209">MDGRYGSGKRARSQRDNDLTERNADRKRRHPGGERDIMPGVDDTVYRILCPGNKIGSVIGKGGGIIKALRNDTRAKIKVGDGIPGVDERVIIIFSASDKDRRKDRDNDNEDDDDDEDYMKPLCPAQDALFRIHERIVEDERGESDDEDEDGKGKQVTARLLVPNNQIGCLLGRGGKVIEKMRSETGAQIKILPKDQLPACAMATDELVQIVGASSVAKKALYEVSVRLHENPPKERFPLNNPVAGFAQNPFVPSAGHLFSSANILPQGFAPVGFSSAALGGYRGETGAPWGVGSAGLPGITGLGGPAQRRDDGSAEEFSFQMLCRNERIGGVIGKGGSTINQIRHETGANIKVVDQESDCDERVILVSSKEYVDDRVSPTLEAVLQLLPRTSDKSKEEGKENIITIRFLVPSNHIGCILGKGGNIISEMRKRTRANIRIMSKDNLPKCATDNDELVQIIGEFEVVREALVQIATRLRANVFKDKDGGASANSVVPGSLSFLNMPGGVPSSGFGGRQDLGSPGGMYSLSGLDLQGGAGGRLSSGGYGSYGSLQTGGASGYGALSGYSTSQASVGGSSFGMVKNASGTSVEVTVPNKAVGSILGRGGSNIAHIREISGAKVKLHDSKPGGTDRIVEISGTPEQTHAAQSLLQAFA</sequence>
<evidence type="ECO:0000259" key="4">
    <source>
        <dbReference type="SMART" id="SM00322"/>
    </source>
</evidence>
<feature type="domain" description="K Homology" evidence="4">
    <location>
        <begin position="402"/>
        <end position="477"/>
    </location>
</feature>
<accession>A0AA38CAG4</accession>
<keyword evidence="1" id="KW-0677">Repeat</keyword>
<dbReference type="Pfam" id="PF00013">
    <property type="entry name" value="KH_1"/>
    <property type="match status" value="5"/>
</dbReference>
<dbReference type="CDD" id="cd22460">
    <property type="entry name" value="KH-I_PEPPER_rpt2_like"/>
    <property type="match status" value="2"/>
</dbReference>
<evidence type="ECO:0000256" key="1">
    <source>
        <dbReference type="ARBA" id="ARBA00022737"/>
    </source>
</evidence>
<comment type="caution">
    <text evidence="5">The sequence shown here is derived from an EMBL/GenBank/DDBJ whole genome shotgun (WGS) entry which is preliminary data.</text>
</comment>
<feature type="compositionally biased region" description="Basic and acidic residues" evidence="3">
    <location>
        <begin position="13"/>
        <end position="24"/>
    </location>
</feature>
<feature type="domain" description="K Homology" evidence="4">
    <location>
        <begin position="316"/>
        <end position="389"/>
    </location>
</feature>
<feature type="domain" description="K Homology" evidence="4">
    <location>
        <begin position="154"/>
        <end position="229"/>
    </location>
</feature>
<name>A0AA38CAG4_TAXCH</name>
<dbReference type="GO" id="GO:0003723">
    <property type="term" value="F:RNA binding"/>
    <property type="evidence" value="ECO:0007669"/>
    <property type="project" value="UniProtKB-UniRule"/>
</dbReference>
<dbReference type="CDD" id="cd22459">
    <property type="entry name" value="KH-I_PEPPER_rpt1_like"/>
    <property type="match status" value="2"/>
</dbReference>
<feature type="non-terminal residue" evidence="5">
    <location>
        <position position="1"/>
    </location>
</feature>